<evidence type="ECO:0000313" key="3">
    <source>
        <dbReference type="Proteomes" id="UP000052020"/>
    </source>
</evidence>
<dbReference type="PANTHER" id="PTHR36928:SF1">
    <property type="entry name" value="PHOSPHATASE YCDX-RELATED"/>
    <property type="match status" value="1"/>
</dbReference>
<dbReference type="CDD" id="cd07432">
    <property type="entry name" value="PHP_HisPPase"/>
    <property type="match status" value="1"/>
</dbReference>
<dbReference type="GO" id="GO:0008270">
    <property type="term" value="F:zinc ion binding"/>
    <property type="evidence" value="ECO:0007669"/>
    <property type="project" value="TreeGrafter"/>
</dbReference>
<name>A0A0S7XMP5_9BACT</name>
<dbReference type="AlphaFoldDB" id="A0A0S7XMP5"/>
<dbReference type="NCBIfam" id="NF004981">
    <property type="entry name" value="PRK06361.1"/>
    <property type="match status" value="1"/>
</dbReference>
<dbReference type="EMBL" id="LIZY01000065">
    <property type="protein sequence ID" value="KPJ63749.1"/>
    <property type="molecule type" value="Genomic_DNA"/>
</dbReference>
<dbReference type="SMART" id="SM00481">
    <property type="entry name" value="POLIIIAc"/>
    <property type="match status" value="1"/>
</dbReference>
<dbReference type="Gene3D" id="3.20.20.140">
    <property type="entry name" value="Metal-dependent hydrolases"/>
    <property type="match status" value="1"/>
</dbReference>
<dbReference type="GO" id="GO:0005829">
    <property type="term" value="C:cytosol"/>
    <property type="evidence" value="ECO:0007669"/>
    <property type="project" value="TreeGrafter"/>
</dbReference>
<accession>A0A0S7XMP5</accession>
<dbReference type="Pfam" id="PF02811">
    <property type="entry name" value="PHP"/>
    <property type="match status" value="1"/>
</dbReference>
<dbReference type="InterPro" id="IPR003141">
    <property type="entry name" value="Pol/His_phosphatase_N"/>
</dbReference>
<dbReference type="Proteomes" id="UP000052020">
    <property type="component" value="Unassembled WGS sequence"/>
</dbReference>
<reference evidence="2 3" key="1">
    <citation type="journal article" date="2015" name="Microbiome">
        <title>Genomic resolution of linkages in carbon, nitrogen, and sulfur cycling among widespread estuary sediment bacteria.</title>
        <authorList>
            <person name="Baker B.J."/>
            <person name="Lazar C.S."/>
            <person name="Teske A.P."/>
            <person name="Dick G.J."/>
        </authorList>
    </citation>
    <scope>NUCLEOTIDE SEQUENCE [LARGE SCALE GENOMIC DNA]</scope>
    <source>
        <strain evidence="2">DG_56</strain>
    </source>
</reference>
<dbReference type="SUPFAM" id="SSF89550">
    <property type="entry name" value="PHP domain-like"/>
    <property type="match status" value="1"/>
</dbReference>
<proteinExistence type="predicted"/>
<gene>
    <name evidence="2" type="ORF">AMK68_03235</name>
</gene>
<evidence type="ECO:0000259" key="1">
    <source>
        <dbReference type="SMART" id="SM00481"/>
    </source>
</evidence>
<organism evidence="2 3">
    <name type="scientific">candidate division KD3-62 bacterium DG_56</name>
    <dbReference type="NCBI Taxonomy" id="1704032"/>
    <lineage>
        <taxon>Bacteria</taxon>
        <taxon>candidate division KD3-62</taxon>
    </lineage>
</organism>
<dbReference type="PANTHER" id="PTHR36928">
    <property type="entry name" value="PHOSPHATASE YCDX-RELATED"/>
    <property type="match status" value="1"/>
</dbReference>
<dbReference type="GO" id="GO:0042578">
    <property type="term" value="F:phosphoric ester hydrolase activity"/>
    <property type="evidence" value="ECO:0007669"/>
    <property type="project" value="TreeGrafter"/>
</dbReference>
<dbReference type="InterPro" id="IPR050243">
    <property type="entry name" value="PHP_phosphatase"/>
</dbReference>
<sequence length="219" mass="23167">MLCDFHTHTCLSDGALLPIELIRRAVAAGYTAIAITEHAGASNLEWAIEAVARDCALAESAWPIRGLVGVELTHVPASRIAELAARARAAGAQVVAVHGETTVEPVEPGTNLVALRSKEVDLLAHPGLLTEEEARLAAERDIFVEITARQGHCLSNGRVVAVGRAAGARFLVNSDAHGPGDLLSRAHAEKIALGAGLTPEETKIVLDENPERLIERALR</sequence>
<feature type="domain" description="Polymerase/histidinol phosphatase N-terminal" evidence="1">
    <location>
        <begin position="3"/>
        <end position="76"/>
    </location>
</feature>
<dbReference type="InterPro" id="IPR016195">
    <property type="entry name" value="Pol/histidinol_Pase-like"/>
</dbReference>
<comment type="caution">
    <text evidence="2">The sequence shown here is derived from an EMBL/GenBank/DDBJ whole genome shotgun (WGS) entry which is preliminary data.</text>
</comment>
<protein>
    <recommendedName>
        <fullName evidence="1">Polymerase/histidinol phosphatase N-terminal domain-containing protein</fullName>
    </recommendedName>
</protein>
<evidence type="ECO:0000313" key="2">
    <source>
        <dbReference type="EMBL" id="KPJ63749.1"/>
    </source>
</evidence>
<dbReference type="InterPro" id="IPR004013">
    <property type="entry name" value="PHP_dom"/>
</dbReference>